<protein>
    <recommendedName>
        <fullName evidence="3">Outer membrane protein beta-barrel domain-containing protein</fullName>
    </recommendedName>
</protein>
<proteinExistence type="predicted"/>
<name>K5Z0Z8_9BACT</name>
<dbReference type="EMBL" id="AGZP01000019">
    <property type="protein sequence ID" value="EKN09189.1"/>
    <property type="molecule type" value="Genomic_DNA"/>
</dbReference>
<dbReference type="AlphaFoldDB" id="K5Z0Z8"/>
<organism evidence="1 2">
    <name type="scientific">Parabacteroides johnsonii CL02T12C29</name>
    <dbReference type="NCBI Taxonomy" id="999419"/>
    <lineage>
        <taxon>Bacteria</taxon>
        <taxon>Pseudomonadati</taxon>
        <taxon>Bacteroidota</taxon>
        <taxon>Bacteroidia</taxon>
        <taxon>Bacteroidales</taxon>
        <taxon>Tannerellaceae</taxon>
        <taxon>Parabacteroides</taxon>
    </lineage>
</organism>
<reference evidence="1 2" key="1">
    <citation type="submission" date="2012-02" db="EMBL/GenBank/DDBJ databases">
        <title>The Genome Sequence of Parabacteroides johnsonii CL02T12C29.</title>
        <authorList>
            <consortium name="The Broad Institute Genome Sequencing Platform"/>
            <person name="Earl A."/>
            <person name="Ward D."/>
            <person name="Feldgarden M."/>
            <person name="Gevers D."/>
            <person name="Zitomersky N.L."/>
            <person name="Coyne M.J."/>
            <person name="Comstock L.E."/>
            <person name="Young S.K."/>
            <person name="Zeng Q."/>
            <person name="Gargeya S."/>
            <person name="Fitzgerald M."/>
            <person name="Haas B."/>
            <person name="Abouelleil A."/>
            <person name="Alvarado L."/>
            <person name="Arachchi H.M."/>
            <person name="Berlin A."/>
            <person name="Chapman S.B."/>
            <person name="Gearin G."/>
            <person name="Goldberg J."/>
            <person name="Griggs A."/>
            <person name="Gujja S."/>
            <person name="Hansen M."/>
            <person name="Heiman D."/>
            <person name="Howarth C."/>
            <person name="Larimer J."/>
            <person name="Lui A."/>
            <person name="MacDonald P.J.P."/>
            <person name="McCowen C."/>
            <person name="Montmayeur A."/>
            <person name="Murphy C."/>
            <person name="Neiman D."/>
            <person name="Pearson M."/>
            <person name="Priest M."/>
            <person name="Roberts A."/>
            <person name="Saif S."/>
            <person name="Shea T."/>
            <person name="Sisk P."/>
            <person name="Stolte C."/>
            <person name="Sykes S."/>
            <person name="Wortman J."/>
            <person name="Nusbaum C."/>
            <person name="Birren B."/>
        </authorList>
    </citation>
    <scope>NUCLEOTIDE SEQUENCE [LARGE SCALE GENOMIC DNA]</scope>
    <source>
        <strain evidence="1 2">CL02T12C29</strain>
    </source>
</reference>
<comment type="caution">
    <text evidence="1">The sequence shown here is derived from an EMBL/GenBank/DDBJ whole genome shotgun (WGS) entry which is preliminary data.</text>
</comment>
<dbReference type="PATRIC" id="fig|999419.3.peg.2476"/>
<evidence type="ECO:0000313" key="1">
    <source>
        <dbReference type="EMBL" id="EKN09189.1"/>
    </source>
</evidence>
<dbReference type="HOGENOM" id="CLU_972702_0_0_10"/>
<dbReference type="Proteomes" id="UP000001218">
    <property type="component" value="Unassembled WGS sequence"/>
</dbReference>
<accession>K5Z0Z8</accession>
<sequence length="286" mass="32635">MICFAQSPFERGYKNGYIEGYMYAGTENGNITTITPIPPLPPLPTIRESTYNYQDGYNRGYIDGYKSFSSNYNNNASSYAGGKMLHRYPKYQAPDVNLLATILMTQARMGRSGNQSQKYYYNPRPSRQDIRCFIIDLSYVGGSLRGPHINMIATLPCIGEYLQLGFGVGFSYIYNWLPEYPIMMEESIDLYSVPLFLDIRSYFLKTRVSPFVSQKLGYAIMWEKDIFAPGIYSDSSVGIRCLTKKNRAINIAAGYTIQKTGEVQINRNARMDDWLMGWNVKLGFEL</sequence>
<gene>
    <name evidence="1" type="ORF">HMPREF1077_02406</name>
</gene>
<evidence type="ECO:0008006" key="3">
    <source>
        <dbReference type="Google" id="ProtNLM"/>
    </source>
</evidence>
<evidence type="ECO:0000313" key="2">
    <source>
        <dbReference type="Proteomes" id="UP000001218"/>
    </source>
</evidence>